<dbReference type="AlphaFoldDB" id="A0A8I2YJQ7"/>
<gene>
    <name evidence="2" type="ORF">JVT61DRAFT_7277</name>
</gene>
<dbReference type="Proteomes" id="UP000683000">
    <property type="component" value="Unassembled WGS sequence"/>
</dbReference>
<feature type="compositionally biased region" description="Low complexity" evidence="1">
    <location>
        <begin position="117"/>
        <end position="131"/>
    </location>
</feature>
<dbReference type="OrthoDB" id="3060725at2759"/>
<proteinExistence type="predicted"/>
<feature type="compositionally biased region" description="Basic and acidic residues" evidence="1">
    <location>
        <begin position="103"/>
        <end position="112"/>
    </location>
</feature>
<reference evidence="2" key="1">
    <citation type="submission" date="2021-03" db="EMBL/GenBank/DDBJ databases">
        <title>Evolutionary innovations through gain and loss of genes in the ectomycorrhizal Boletales.</title>
        <authorList>
            <person name="Wu G."/>
            <person name="Miyauchi S."/>
            <person name="Morin E."/>
            <person name="Yang Z.-L."/>
            <person name="Xu J."/>
            <person name="Martin F.M."/>
        </authorList>
    </citation>
    <scope>NUCLEOTIDE SEQUENCE</scope>
    <source>
        <strain evidence="2">BR01</strain>
    </source>
</reference>
<organism evidence="2 3">
    <name type="scientific">Boletus reticuloceps</name>
    <dbReference type="NCBI Taxonomy" id="495285"/>
    <lineage>
        <taxon>Eukaryota</taxon>
        <taxon>Fungi</taxon>
        <taxon>Dikarya</taxon>
        <taxon>Basidiomycota</taxon>
        <taxon>Agaricomycotina</taxon>
        <taxon>Agaricomycetes</taxon>
        <taxon>Agaricomycetidae</taxon>
        <taxon>Boletales</taxon>
        <taxon>Boletineae</taxon>
        <taxon>Boletaceae</taxon>
        <taxon>Boletoideae</taxon>
        <taxon>Boletus</taxon>
    </lineage>
</organism>
<sequence length="185" mass="20231">MGSVENPTFINDDTRVKSLFVLGKPTDSTEELGALFDNQLLTLCSVIEADLLEQKATKTNITFKEWTSHAGSDTSGDPDYINVVSEAMYVAPKSGATLVGQSRKEHALTERTHHGKTATSSTPAAPTIPTTMQKKEVSKGTGKRSKNVKTTNDVTTNDVYRPTVLHDYGGDLFKHVNSKLRQLDF</sequence>
<protein>
    <submittedName>
        <fullName evidence="2">Uncharacterized protein</fullName>
    </submittedName>
</protein>
<accession>A0A8I2YJQ7</accession>
<keyword evidence="3" id="KW-1185">Reference proteome</keyword>
<comment type="caution">
    <text evidence="2">The sequence shown here is derived from an EMBL/GenBank/DDBJ whole genome shotgun (WGS) entry which is preliminary data.</text>
</comment>
<name>A0A8I2YJQ7_9AGAM</name>
<evidence type="ECO:0000256" key="1">
    <source>
        <dbReference type="SAM" id="MobiDB-lite"/>
    </source>
</evidence>
<evidence type="ECO:0000313" key="2">
    <source>
        <dbReference type="EMBL" id="KAG6372847.1"/>
    </source>
</evidence>
<feature type="region of interest" description="Disordered" evidence="1">
    <location>
        <begin position="103"/>
        <end position="154"/>
    </location>
</feature>
<evidence type="ECO:0000313" key="3">
    <source>
        <dbReference type="Proteomes" id="UP000683000"/>
    </source>
</evidence>
<dbReference type="EMBL" id="JAGFBS010000025">
    <property type="protein sequence ID" value="KAG6372847.1"/>
    <property type="molecule type" value="Genomic_DNA"/>
</dbReference>